<accession>A0A939FE84</accession>
<keyword evidence="4" id="KW-1185">Reference proteome</keyword>
<dbReference type="EMBL" id="JAFLRJ010000485">
    <property type="protein sequence ID" value="MBO0517033.1"/>
    <property type="molecule type" value="Genomic_DNA"/>
</dbReference>
<dbReference type="GO" id="GO:0008800">
    <property type="term" value="F:beta-lactamase activity"/>
    <property type="evidence" value="ECO:0007669"/>
    <property type="project" value="InterPro"/>
</dbReference>
<organism evidence="3 4">
    <name type="scientific">Streptomyces beijiangensis</name>
    <dbReference type="NCBI Taxonomy" id="163361"/>
    <lineage>
        <taxon>Bacteria</taxon>
        <taxon>Bacillati</taxon>
        <taxon>Actinomycetota</taxon>
        <taxon>Actinomycetes</taxon>
        <taxon>Kitasatosporales</taxon>
        <taxon>Streptomycetaceae</taxon>
        <taxon>Streptomyces</taxon>
    </lineage>
</organism>
<protein>
    <recommendedName>
        <fullName evidence="2">Beta-lactamase class A catalytic domain-containing protein</fullName>
    </recommendedName>
</protein>
<feature type="chain" id="PRO_5037988913" description="Beta-lactamase class A catalytic domain-containing protein" evidence="1">
    <location>
        <begin position="33"/>
        <end position="308"/>
    </location>
</feature>
<evidence type="ECO:0000256" key="1">
    <source>
        <dbReference type="SAM" id="SignalP"/>
    </source>
</evidence>
<dbReference type="RefSeq" id="WP_206968896.1">
    <property type="nucleotide sequence ID" value="NZ_BAAAJJ010000005.1"/>
</dbReference>
<dbReference type="InterPro" id="IPR012338">
    <property type="entry name" value="Beta-lactam/transpept-like"/>
</dbReference>
<name>A0A939FE84_9ACTN</name>
<keyword evidence="1" id="KW-0732">Signal</keyword>
<proteinExistence type="predicted"/>
<comment type="caution">
    <text evidence="3">The sequence shown here is derived from an EMBL/GenBank/DDBJ whole genome shotgun (WGS) entry which is preliminary data.</text>
</comment>
<evidence type="ECO:0000313" key="4">
    <source>
        <dbReference type="Proteomes" id="UP000664167"/>
    </source>
</evidence>
<dbReference type="Pfam" id="PF13354">
    <property type="entry name" value="Beta-lactamase2"/>
    <property type="match status" value="1"/>
</dbReference>
<dbReference type="InterPro" id="IPR045155">
    <property type="entry name" value="Beta-lactam_cat"/>
</dbReference>
<gene>
    <name evidence="3" type="ORF">J0695_35515</name>
</gene>
<dbReference type="InterPro" id="IPR000871">
    <property type="entry name" value="Beta-lactam_class-A"/>
</dbReference>
<dbReference type="PANTHER" id="PTHR35333">
    <property type="entry name" value="BETA-LACTAMASE"/>
    <property type="match status" value="1"/>
</dbReference>
<dbReference type="GO" id="GO:0030655">
    <property type="term" value="P:beta-lactam antibiotic catabolic process"/>
    <property type="evidence" value="ECO:0007669"/>
    <property type="project" value="InterPro"/>
</dbReference>
<sequence length="308" mass="30868">MPSAHSRPRRGGRSRLCLSAAAVVLAAGGVYAALPALEASSRDVSSAPSSFASAVAGPSTLTVAESEEPTVDYDAVLAAAMKSVVPGADAKVSVAVLDVRSGKSATYGTGAFDTASIVKVDILAALLLGAQDDGRSLTAQEKSYATSMIENSSNASATALWDAIGGADGLDAANKRLGLSGTTGGEGPRWGLTRTTAADQLTLLNVVFGSGPVLDASSRAYIKGLMGQVEADQQWGVSAAGSSWELKNGWLPRSATGLWDINSIGHVTEGGRSYLLAVLSGGNASQKAGISLVEAAATTAVTAIAGAV</sequence>
<evidence type="ECO:0000313" key="3">
    <source>
        <dbReference type="EMBL" id="MBO0517033.1"/>
    </source>
</evidence>
<dbReference type="PANTHER" id="PTHR35333:SF3">
    <property type="entry name" value="BETA-LACTAMASE-TYPE TRANSPEPTIDASE FOLD CONTAINING PROTEIN"/>
    <property type="match status" value="1"/>
</dbReference>
<dbReference type="GO" id="GO:0046677">
    <property type="term" value="P:response to antibiotic"/>
    <property type="evidence" value="ECO:0007669"/>
    <property type="project" value="InterPro"/>
</dbReference>
<feature type="signal peptide" evidence="1">
    <location>
        <begin position="1"/>
        <end position="32"/>
    </location>
</feature>
<dbReference type="Proteomes" id="UP000664167">
    <property type="component" value="Unassembled WGS sequence"/>
</dbReference>
<dbReference type="AlphaFoldDB" id="A0A939FE84"/>
<feature type="domain" description="Beta-lactamase class A catalytic" evidence="2">
    <location>
        <begin position="145"/>
        <end position="279"/>
    </location>
</feature>
<dbReference type="SUPFAM" id="SSF56601">
    <property type="entry name" value="beta-lactamase/transpeptidase-like"/>
    <property type="match status" value="1"/>
</dbReference>
<reference evidence="3" key="1">
    <citation type="submission" date="2021-03" db="EMBL/GenBank/DDBJ databases">
        <title>Streptomyces poriferae sp. nov., a novel marine sponge-derived Actinobacteria species with anti-MRSA activity.</title>
        <authorList>
            <person name="Sandoval-Powers M."/>
            <person name="Kralova S."/>
            <person name="Nguyen G.-S."/>
            <person name="Fawwal D."/>
            <person name="Degnes K."/>
            <person name="Klinkenberg G."/>
            <person name="Sletta H."/>
            <person name="Wentzel A."/>
            <person name="Liles M.R."/>
        </authorList>
    </citation>
    <scope>NUCLEOTIDE SEQUENCE</scope>
    <source>
        <strain evidence="3">DSM 41794</strain>
    </source>
</reference>
<evidence type="ECO:0000259" key="2">
    <source>
        <dbReference type="Pfam" id="PF13354"/>
    </source>
</evidence>
<dbReference type="Gene3D" id="3.40.710.10">
    <property type="entry name" value="DD-peptidase/beta-lactamase superfamily"/>
    <property type="match status" value="1"/>
</dbReference>